<dbReference type="EMBL" id="CP104558">
    <property type="protein sequence ID" value="UXH44452.1"/>
    <property type="molecule type" value="Genomic_DNA"/>
</dbReference>
<proteinExistence type="predicted"/>
<keyword evidence="2" id="KW-1185">Reference proteome</keyword>
<reference evidence="1" key="1">
    <citation type="submission" date="2022-09" db="EMBL/GenBank/DDBJ databases">
        <title>Complete genome sequence of Rossellomorea vietnamensis strain RL-WG62, a newly isolated PGPR with the potential for plant salinity stress alleviation.</title>
        <authorList>
            <person name="Ren L."/>
            <person name="Wang G."/>
            <person name="Hu H."/>
        </authorList>
    </citation>
    <scope>NUCLEOTIDE SEQUENCE</scope>
    <source>
        <strain evidence="1">RL-WG62</strain>
    </source>
</reference>
<accession>A0ACD4C7G7</accession>
<evidence type="ECO:0000313" key="2">
    <source>
        <dbReference type="Proteomes" id="UP001064027"/>
    </source>
</evidence>
<gene>
    <name evidence="1" type="ORF">N5C46_23025</name>
</gene>
<dbReference type="Proteomes" id="UP001064027">
    <property type="component" value="Chromosome"/>
</dbReference>
<evidence type="ECO:0000313" key="1">
    <source>
        <dbReference type="EMBL" id="UXH44452.1"/>
    </source>
</evidence>
<protein>
    <submittedName>
        <fullName evidence="1">Uncharacterized protein</fullName>
    </submittedName>
</protein>
<name>A0ACD4C7G7_9BACI</name>
<organism evidence="1 2">
    <name type="scientific">Rossellomorea vietnamensis</name>
    <dbReference type="NCBI Taxonomy" id="218284"/>
    <lineage>
        <taxon>Bacteria</taxon>
        <taxon>Bacillati</taxon>
        <taxon>Bacillota</taxon>
        <taxon>Bacilli</taxon>
        <taxon>Bacillales</taxon>
        <taxon>Bacillaceae</taxon>
        <taxon>Rossellomorea</taxon>
    </lineage>
</organism>
<sequence>MPYKVIRAFRDKEDDHRVYRKGDTFPAKGKVSKERISELLSTENKVGKPLIEQLGVESEEADHEPEESKQSSEESEFPKHTGGPWYVLSNGEKIQGKEEALAAEAELK</sequence>